<accession>A0A3N0VHE2</accession>
<dbReference type="InterPro" id="IPR021725">
    <property type="entry name" value="Cdd1"/>
</dbReference>
<name>A0A3N0VHE2_9GAMM</name>
<organism evidence="1 2">
    <name type="scientific">Stagnimonas aquatica</name>
    <dbReference type="NCBI Taxonomy" id="2689987"/>
    <lineage>
        <taxon>Bacteria</taxon>
        <taxon>Pseudomonadati</taxon>
        <taxon>Pseudomonadota</taxon>
        <taxon>Gammaproteobacteria</taxon>
        <taxon>Nevskiales</taxon>
        <taxon>Nevskiaceae</taxon>
        <taxon>Stagnimonas</taxon>
    </lineage>
</organism>
<dbReference type="Proteomes" id="UP000282106">
    <property type="component" value="Unassembled WGS sequence"/>
</dbReference>
<proteinExistence type="predicted"/>
<gene>
    <name evidence="1" type="ORF">ED208_05795</name>
</gene>
<protein>
    <submittedName>
        <fullName evidence="1">Pathogenicity locus</fullName>
    </submittedName>
</protein>
<sequence>MAELRQIPGIGVSLARDLRALSIRRVADLKGVDPQALYERLCERNSQHQDRCVLYTFRCAVYFASTAAPDPEKLKWWHWKDAPGVALAARKAAARRGLRPAGA</sequence>
<evidence type="ECO:0000313" key="2">
    <source>
        <dbReference type="Proteomes" id="UP000282106"/>
    </source>
</evidence>
<dbReference type="Pfam" id="PF11731">
    <property type="entry name" value="Cdd1"/>
    <property type="match status" value="1"/>
</dbReference>
<dbReference type="InParanoid" id="A0A3N0VHE2"/>
<dbReference type="AlphaFoldDB" id="A0A3N0VHE2"/>
<dbReference type="EMBL" id="RJVO01000002">
    <property type="protein sequence ID" value="ROH92179.1"/>
    <property type="molecule type" value="Genomic_DNA"/>
</dbReference>
<keyword evidence="2" id="KW-1185">Reference proteome</keyword>
<dbReference type="Gene3D" id="1.10.150.20">
    <property type="entry name" value="5' to 3' exonuclease, C-terminal subdomain"/>
    <property type="match status" value="1"/>
</dbReference>
<reference evidence="1 2" key="1">
    <citation type="submission" date="2018-10" db="EMBL/GenBank/DDBJ databases">
        <authorList>
            <person name="Chen W.-M."/>
        </authorList>
    </citation>
    <scope>NUCLEOTIDE SEQUENCE [LARGE SCALE GENOMIC DNA]</scope>
    <source>
        <strain evidence="1 2">THS-13</strain>
    </source>
</reference>
<comment type="caution">
    <text evidence="1">The sequence shown here is derived from an EMBL/GenBank/DDBJ whole genome shotgun (WGS) entry which is preliminary data.</text>
</comment>
<evidence type="ECO:0000313" key="1">
    <source>
        <dbReference type="EMBL" id="ROH92179.1"/>
    </source>
</evidence>